<organism evidence="2 3">
    <name type="scientific">Labrys okinawensis</name>
    <dbReference type="NCBI Taxonomy" id="346911"/>
    <lineage>
        <taxon>Bacteria</taxon>
        <taxon>Pseudomonadati</taxon>
        <taxon>Pseudomonadota</taxon>
        <taxon>Alphaproteobacteria</taxon>
        <taxon>Hyphomicrobiales</taxon>
        <taxon>Xanthobacteraceae</taxon>
        <taxon>Labrys</taxon>
    </lineage>
</organism>
<dbReference type="AlphaFoldDB" id="A0A2S9Q8D4"/>
<dbReference type="OrthoDB" id="9814826at2"/>
<dbReference type="PANTHER" id="PTHR43252:SF7">
    <property type="entry name" value="TRANSCRIPTIONAL REGULATOR YQJI"/>
    <property type="match status" value="1"/>
</dbReference>
<dbReference type="InterPro" id="IPR036388">
    <property type="entry name" value="WH-like_DNA-bd_sf"/>
</dbReference>
<dbReference type="Proteomes" id="UP000237682">
    <property type="component" value="Unassembled WGS sequence"/>
</dbReference>
<dbReference type="EMBL" id="PUEJ01000008">
    <property type="protein sequence ID" value="PRH85618.1"/>
    <property type="molecule type" value="Genomic_DNA"/>
</dbReference>
<dbReference type="RefSeq" id="WP_105864177.1">
    <property type="nucleotide sequence ID" value="NZ_PUEJ01000008.1"/>
</dbReference>
<dbReference type="Pfam" id="PF03551">
    <property type="entry name" value="PadR"/>
    <property type="match status" value="1"/>
</dbReference>
<evidence type="ECO:0000313" key="2">
    <source>
        <dbReference type="EMBL" id="PRH85618.1"/>
    </source>
</evidence>
<proteinExistence type="predicted"/>
<dbReference type="InterPro" id="IPR036390">
    <property type="entry name" value="WH_DNA-bd_sf"/>
</dbReference>
<reference evidence="2 3" key="1">
    <citation type="submission" date="2018-02" db="EMBL/GenBank/DDBJ databases">
        <title>Whole genome sequencing of endophytic bacterium.</title>
        <authorList>
            <person name="Eedara R."/>
            <person name="Podile A.R."/>
        </authorList>
    </citation>
    <scope>NUCLEOTIDE SEQUENCE [LARGE SCALE GENOMIC DNA]</scope>
    <source>
        <strain evidence="2 3">RP1T</strain>
    </source>
</reference>
<comment type="caution">
    <text evidence="2">The sequence shown here is derived from an EMBL/GenBank/DDBJ whole genome shotgun (WGS) entry which is preliminary data.</text>
</comment>
<dbReference type="InterPro" id="IPR005149">
    <property type="entry name" value="Tscrpt_reg_PadR_N"/>
</dbReference>
<evidence type="ECO:0000259" key="1">
    <source>
        <dbReference type="Pfam" id="PF03551"/>
    </source>
</evidence>
<name>A0A2S9Q8D4_9HYPH</name>
<evidence type="ECO:0000313" key="3">
    <source>
        <dbReference type="Proteomes" id="UP000237682"/>
    </source>
</evidence>
<gene>
    <name evidence="2" type="ORF">C5L14_21850</name>
</gene>
<accession>A0A2S9Q8D4</accession>
<protein>
    <submittedName>
        <fullName evidence="2">PadR family transcriptional regulator</fullName>
    </submittedName>
</protein>
<feature type="domain" description="Transcription regulator PadR N-terminal" evidence="1">
    <location>
        <begin position="73"/>
        <end position="143"/>
    </location>
</feature>
<dbReference type="Gene3D" id="1.10.10.10">
    <property type="entry name" value="Winged helix-like DNA-binding domain superfamily/Winged helix DNA-binding domain"/>
    <property type="match status" value="1"/>
</dbReference>
<dbReference type="SUPFAM" id="SSF46785">
    <property type="entry name" value="Winged helix' DNA-binding domain"/>
    <property type="match status" value="1"/>
</dbReference>
<sequence>MFGRHHEGRGRGEFWGRDGFRGWGRGEQQECAPGRGGRWGRGGFEGDGPGDFFGRGFGGRGRVFGHGDLRLVILALIAEKPRHGYELIRAIEEKFGGAYAPSPGAVYPTLTLLEEQDHIRGEASEGTKKLYTITPEGEAFLAENRDAVDGVMARMDLAASAFSARSTPEMVREALHTFRHALQMHRGPWTQAEAERIRAIIEKAARDIVGGQS</sequence>
<dbReference type="PANTHER" id="PTHR43252">
    <property type="entry name" value="TRANSCRIPTIONAL REGULATOR YQJI"/>
    <property type="match status" value="1"/>
</dbReference>
<keyword evidence="3" id="KW-1185">Reference proteome</keyword>